<reference evidence="1" key="2">
    <citation type="journal article" date="2023" name="IMA Fungus">
        <title>Comparative genomic study of the Penicillium genus elucidates a diverse pangenome and 15 lateral gene transfer events.</title>
        <authorList>
            <person name="Petersen C."/>
            <person name="Sorensen T."/>
            <person name="Nielsen M.R."/>
            <person name="Sondergaard T.E."/>
            <person name="Sorensen J.L."/>
            <person name="Fitzpatrick D.A."/>
            <person name="Frisvad J.C."/>
            <person name="Nielsen K.L."/>
        </authorList>
    </citation>
    <scope>NUCLEOTIDE SEQUENCE</scope>
    <source>
        <strain evidence="1">IBT 30069</strain>
    </source>
</reference>
<reference evidence="1" key="1">
    <citation type="submission" date="2022-11" db="EMBL/GenBank/DDBJ databases">
        <authorList>
            <person name="Petersen C."/>
        </authorList>
    </citation>
    <scope>NUCLEOTIDE SEQUENCE</scope>
    <source>
        <strain evidence="1">IBT 30069</strain>
    </source>
</reference>
<dbReference type="EMBL" id="JAPQKH010000005">
    <property type="protein sequence ID" value="KAJ5096683.1"/>
    <property type="molecule type" value="Genomic_DNA"/>
</dbReference>
<dbReference type="Gene3D" id="1.50.10.10">
    <property type="match status" value="1"/>
</dbReference>
<protein>
    <submittedName>
        <fullName evidence="1">Uncharacterized protein</fullName>
    </submittedName>
</protein>
<dbReference type="AlphaFoldDB" id="A0A9W9FAL9"/>
<proteinExistence type="predicted"/>
<keyword evidence="2" id="KW-1185">Reference proteome</keyword>
<dbReference type="GO" id="GO:0005975">
    <property type="term" value="P:carbohydrate metabolic process"/>
    <property type="evidence" value="ECO:0007669"/>
    <property type="project" value="InterPro"/>
</dbReference>
<organism evidence="1 2">
    <name type="scientific">Penicillium angulare</name>
    <dbReference type="NCBI Taxonomy" id="116970"/>
    <lineage>
        <taxon>Eukaryota</taxon>
        <taxon>Fungi</taxon>
        <taxon>Dikarya</taxon>
        <taxon>Ascomycota</taxon>
        <taxon>Pezizomycotina</taxon>
        <taxon>Eurotiomycetes</taxon>
        <taxon>Eurotiomycetidae</taxon>
        <taxon>Eurotiales</taxon>
        <taxon>Aspergillaceae</taxon>
        <taxon>Penicillium</taxon>
    </lineage>
</organism>
<gene>
    <name evidence="1" type="ORF">N7456_007404</name>
</gene>
<dbReference type="Proteomes" id="UP001149165">
    <property type="component" value="Unassembled WGS sequence"/>
</dbReference>
<sequence>MATIILEPTQQHIVCLRKIRLARTLRRIAETLGEQDDAEFAYYENAISRNIDDLHWDEKEQVQ</sequence>
<evidence type="ECO:0000313" key="1">
    <source>
        <dbReference type="EMBL" id="KAJ5096683.1"/>
    </source>
</evidence>
<comment type="caution">
    <text evidence="1">The sequence shown here is derived from an EMBL/GenBank/DDBJ whole genome shotgun (WGS) entry which is preliminary data.</text>
</comment>
<dbReference type="InterPro" id="IPR012341">
    <property type="entry name" value="6hp_glycosidase-like_sf"/>
</dbReference>
<name>A0A9W9FAL9_9EURO</name>
<dbReference type="OrthoDB" id="410058at2759"/>
<evidence type="ECO:0000313" key="2">
    <source>
        <dbReference type="Proteomes" id="UP001149165"/>
    </source>
</evidence>
<accession>A0A9W9FAL9</accession>